<accession>A0A8X6VAC8</accession>
<evidence type="ECO:0000313" key="2">
    <source>
        <dbReference type="EMBL" id="GFX98864.1"/>
    </source>
</evidence>
<evidence type="ECO:0000313" key="3">
    <source>
        <dbReference type="Proteomes" id="UP000887159"/>
    </source>
</evidence>
<feature type="region of interest" description="Disordered" evidence="1">
    <location>
        <begin position="102"/>
        <end position="134"/>
    </location>
</feature>
<organism evidence="2 3">
    <name type="scientific">Trichonephila clavipes</name>
    <name type="common">Golden silk orbweaver</name>
    <name type="synonym">Nephila clavipes</name>
    <dbReference type="NCBI Taxonomy" id="2585209"/>
    <lineage>
        <taxon>Eukaryota</taxon>
        <taxon>Metazoa</taxon>
        <taxon>Ecdysozoa</taxon>
        <taxon>Arthropoda</taxon>
        <taxon>Chelicerata</taxon>
        <taxon>Arachnida</taxon>
        <taxon>Araneae</taxon>
        <taxon>Araneomorphae</taxon>
        <taxon>Entelegynae</taxon>
        <taxon>Araneoidea</taxon>
        <taxon>Nephilidae</taxon>
        <taxon>Trichonephila</taxon>
    </lineage>
</organism>
<feature type="compositionally biased region" description="Polar residues" evidence="1">
    <location>
        <begin position="109"/>
        <end position="123"/>
    </location>
</feature>
<dbReference type="Proteomes" id="UP000887159">
    <property type="component" value="Unassembled WGS sequence"/>
</dbReference>
<dbReference type="EMBL" id="BMAU01021203">
    <property type="protein sequence ID" value="GFX98864.1"/>
    <property type="molecule type" value="Genomic_DNA"/>
</dbReference>
<feature type="compositionally biased region" description="Basic and acidic residues" evidence="1">
    <location>
        <begin position="125"/>
        <end position="134"/>
    </location>
</feature>
<sequence>MANLPTDMELELTESHRNATRTPSPQLTPCEQLKYSKAQLAKMETFRRCKQACVDALMMMPDHHPDEPFYVRALTELHDIEETMALVVSDIDSFEPCIIPGCPHHEKTPQNSPLKSTPDTNYSGKRKEISNFEYPPKEKTARKVILENTDNEEINLS</sequence>
<reference evidence="2" key="1">
    <citation type="submission" date="2020-08" db="EMBL/GenBank/DDBJ databases">
        <title>Multicomponent nature underlies the extraordinary mechanical properties of spider dragline silk.</title>
        <authorList>
            <person name="Kono N."/>
            <person name="Nakamura H."/>
            <person name="Mori M."/>
            <person name="Yoshida Y."/>
            <person name="Ohtoshi R."/>
            <person name="Malay A.D."/>
            <person name="Moran D.A.P."/>
            <person name="Tomita M."/>
            <person name="Numata K."/>
            <person name="Arakawa K."/>
        </authorList>
    </citation>
    <scope>NUCLEOTIDE SEQUENCE</scope>
</reference>
<protein>
    <submittedName>
        <fullName evidence="2">Uncharacterized protein</fullName>
    </submittedName>
</protein>
<dbReference type="AlphaFoldDB" id="A0A8X6VAC8"/>
<proteinExistence type="predicted"/>
<keyword evidence="3" id="KW-1185">Reference proteome</keyword>
<evidence type="ECO:0000256" key="1">
    <source>
        <dbReference type="SAM" id="MobiDB-lite"/>
    </source>
</evidence>
<comment type="caution">
    <text evidence="2">The sequence shown here is derived from an EMBL/GenBank/DDBJ whole genome shotgun (WGS) entry which is preliminary data.</text>
</comment>
<gene>
    <name evidence="2" type="ORF">TNCV_1504401</name>
</gene>
<name>A0A8X6VAC8_TRICX</name>